<feature type="region of interest" description="Disordered" evidence="1">
    <location>
        <begin position="137"/>
        <end position="158"/>
    </location>
</feature>
<organism evidence="2 3">
    <name type="scientific">Cuscuta europaea</name>
    <name type="common">European dodder</name>
    <dbReference type="NCBI Taxonomy" id="41803"/>
    <lineage>
        <taxon>Eukaryota</taxon>
        <taxon>Viridiplantae</taxon>
        <taxon>Streptophyta</taxon>
        <taxon>Embryophyta</taxon>
        <taxon>Tracheophyta</taxon>
        <taxon>Spermatophyta</taxon>
        <taxon>Magnoliopsida</taxon>
        <taxon>eudicotyledons</taxon>
        <taxon>Gunneridae</taxon>
        <taxon>Pentapetalae</taxon>
        <taxon>asterids</taxon>
        <taxon>lamiids</taxon>
        <taxon>Solanales</taxon>
        <taxon>Convolvulaceae</taxon>
        <taxon>Cuscuteae</taxon>
        <taxon>Cuscuta</taxon>
        <taxon>Cuscuta subgen. Cuscuta</taxon>
    </lineage>
</organism>
<evidence type="ECO:0000256" key="1">
    <source>
        <dbReference type="SAM" id="MobiDB-lite"/>
    </source>
</evidence>
<evidence type="ECO:0000313" key="3">
    <source>
        <dbReference type="Proteomes" id="UP001152484"/>
    </source>
</evidence>
<dbReference type="Proteomes" id="UP001152484">
    <property type="component" value="Unassembled WGS sequence"/>
</dbReference>
<protein>
    <submittedName>
        <fullName evidence="2">Uncharacterized protein</fullName>
    </submittedName>
</protein>
<sequence>MFNTTKVIFNGTEDELVEFKSRMTERSGQGLSFTITSDNSNEVDVASGQQDLITIEALCKLEERNFGPHYFPSKINSLIDIKALFKVKFKRESRSFKGNQTFSVIKINTDPKVLALYSDKINPAEEEDEFTRLAKEFSGTEEAGPSQKSAHTPLITKERRQALEVDTERLKCDLFGDSASMSTKKLKGVKAEK</sequence>
<reference evidence="2" key="1">
    <citation type="submission" date="2022-07" db="EMBL/GenBank/DDBJ databases">
        <authorList>
            <person name="Macas J."/>
            <person name="Novak P."/>
            <person name="Neumann P."/>
        </authorList>
    </citation>
    <scope>NUCLEOTIDE SEQUENCE</scope>
</reference>
<name>A0A9P0ZF59_CUSEU</name>
<accession>A0A9P0ZF59</accession>
<evidence type="ECO:0000313" key="2">
    <source>
        <dbReference type="EMBL" id="CAH9100679.1"/>
    </source>
</evidence>
<keyword evidence="3" id="KW-1185">Reference proteome</keyword>
<gene>
    <name evidence="2" type="ORF">CEURO_LOCUS15046</name>
</gene>
<comment type="caution">
    <text evidence="2">The sequence shown here is derived from an EMBL/GenBank/DDBJ whole genome shotgun (WGS) entry which is preliminary data.</text>
</comment>
<proteinExistence type="predicted"/>
<dbReference type="AlphaFoldDB" id="A0A9P0ZF59"/>
<dbReference type="EMBL" id="CAMAPE010000038">
    <property type="protein sequence ID" value="CAH9100679.1"/>
    <property type="molecule type" value="Genomic_DNA"/>
</dbReference>